<evidence type="ECO:0000256" key="1">
    <source>
        <dbReference type="SAM" id="MobiDB-lite"/>
    </source>
</evidence>
<name>A0AAD5S6D1_9FUNG</name>
<feature type="compositionally biased region" description="Basic residues" evidence="1">
    <location>
        <begin position="1"/>
        <end position="23"/>
    </location>
</feature>
<dbReference type="EMBL" id="JADGJD010000938">
    <property type="protein sequence ID" value="KAJ3047567.1"/>
    <property type="molecule type" value="Genomic_DNA"/>
</dbReference>
<accession>A0AAD5S6D1</accession>
<feature type="domain" description="25S rRNA (uridine-N(3))-methyltransferase BMT5-like" evidence="2">
    <location>
        <begin position="85"/>
        <end position="259"/>
    </location>
</feature>
<dbReference type="Proteomes" id="UP001212841">
    <property type="component" value="Unassembled WGS sequence"/>
</dbReference>
<sequence>MVKKQKLKKAFTKHVDHLKKVKKPPTNAKAPQPGKSPKGNAARKITPRIQFPYTESDVILLVGEGTKPDTRLDPVYQCIDLLPPGNFSFAHALSEKLHGAATIIATAYDSEETAREKYPDIDDHLSAITELGGETLFEVDATTLHKNKRLKNKKFTKIVFNFPHVGAGIKDQDRNILTNQSLLLSFLSTSHILLTSPTDPLPSKSHTPPPPGQIHITVKEGEPYDSWNIRAQAKATDVLICSTSFQFIPSLYPGYEHRRTIGFADGVSKGDNEDINKRSCRTYVFVRKEDGEVGEEKKKRKKDDSDSEDN</sequence>
<dbReference type="PANTHER" id="PTHR11538:SF26">
    <property type="entry name" value="FERREDOXIN-FOLD ANTICODON-BINDING DOMAIN-CONTAINING PROTEIN 1"/>
    <property type="match status" value="1"/>
</dbReference>
<protein>
    <recommendedName>
        <fullName evidence="2">25S rRNA (uridine-N(3))-methyltransferase BMT5-like domain-containing protein</fullName>
    </recommendedName>
</protein>
<proteinExistence type="predicted"/>
<evidence type="ECO:0000259" key="2">
    <source>
        <dbReference type="Pfam" id="PF10354"/>
    </source>
</evidence>
<keyword evidence="4" id="KW-1185">Reference proteome</keyword>
<dbReference type="GO" id="GO:0005737">
    <property type="term" value="C:cytoplasm"/>
    <property type="evidence" value="ECO:0007669"/>
    <property type="project" value="TreeGrafter"/>
</dbReference>
<dbReference type="GO" id="GO:0070042">
    <property type="term" value="F:rRNA (uridine-N3-)-methyltransferase activity"/>
    <property type="evidence" value="ECO:0007669"/>
    <property type="project" value="InterPro"/>
</dbReference>
<dbReference type="Pfam" id="PF10354">
    <property type="entry name" value="BMT5-like"/>
    <property type="match status" value="1"/>
</dbReference>
<gene>
    <name evidence="3" type="ORF">HK097_011418</name>
</gene>
<comment type="caution">
    <text evidence="3">The sequence shown here is derived from an EMBL/GenBank/DDBJ whole genome shotgun (WGS) entry which is preliminary data.</text>
</comment>
<dbReference type="AlphaFoldDB" id="A0AAD5S6D1"/>
<reference evidence="3" key="1">
    <citation type="submission" date="2020-05" db="EMBL/GenBank/DDBJ databases">
        <title>Phylogenomic resolution of chytrid fungi.</title>
        <authorList>
            <person name="Stajich J.E."/>
            <person name="Amses K."/>
            <person name="Simmons R."/>
            <person name="Seto K."/>
            <person name="Myers J."/>
            <person name="Bonds A."/>
            <person name="Quandt C.A."/>
            <person name="Barry K."/>
            <person name="Liu P."/>
            <person name="Grigoriev I."/>
            <person name="Longcore J.E."/>
            <person name="James T.Y."/>
        </authorList>
    </citation>
    <scope>NUCLEOTIDE SEQUENCE</scope>
    <source>
        <strain evidence="3">JEL0318</strain>
    </source>
</reference>
<evidence type="ECO:0000313" key="4">
    <source>
        <dbReference type="Proteomes" id="UP001212841"/>
    </source>
</evidence>
<organism evidence="3 4">
    <name type="scientific">Rhizophlyctis rosea</name>
    <dbReference type="NCBI Taxonomy" id="64517"/>
    <lineage>
        <taxon>Eukaryota</taxon>
        <taxon>Fungi</taxon>
        <taxon>Fungi incertae sedis</taxon>
        <taxon>Chytridiomycota</taxon>
        <taxon>Chytridiomycota incertae sedis</taxon>
        <taxon>Chytridiomycetes</taxon>
        <taxon>Rhizophlyctidales</taxon>
        <taxon>Rhizophlyctidaceae</taxon>
        <taxon>Rhizophlyctis</taxon>
    </lineage>
</organism>
<feature type="region of interest" description="Disordered" evidence="1">
    <location>
        <begin position="291"/>
        <end position="310"/>
    </location>
</feature>
<dbReference type="PANTHER" id="PTHR11538">
    <property type="entry name" value="PHENYLALANYL-TRNA SYNTHETASE"/>
    <property type="match status" value="1"/>
</dbReference>
<evidence type="ECO:0000313" key="3">
    <source>
        <dbReference type="EMBL" id="KAJ3047567.1"/>
    </source>
</evidence>
<dbReference type="GO" id="GO:0070475">
    <property type="term" value="P:rRNA base methylation"/>
    <property type="evidence" value="ECO:0007669"/>
    <property type="project" value="InterPro"/>
</dbReference>
<feature type="region of interest" description="Disordered" evidence="1">
    <location>
        <begin position="1"/>
        <end position="43"/>
    </location>
</feature>
<dbReference type="InterPro" id="IPR019446">
    <property type="entry name" value="BMT5-like"/>
</dbReference>